<dbReference type="PROSITE" id="PS00994">
    <property type="entry name" value="FHIPEP"/>
    <property type="match status" value="1"/>
</dbReference>
<keyword evidence="8" id="KW-0966">Cell projection</keyword>
<evidence type="ECO:0000256" key="1">
    <source>
        <dbReference type="ARBA" id="ARBA00004651"/>
    </source>
</evidence>
<dbReference type="InterPro" id="IPR042193">
    <property type="entry name" value="FHIPEP_3"/>
</dbReference>
<dbReference type="GO" id="GO:0009306">
    <property type="term" value="P:protein secretion"/>
    <property type="evidence" value="ECO:0007669"/>
    <property type="project" value="InterPro"/>
</dbReference>
<dbReference type="Gene3D" id="1.10.8.540">
    <property type="entry name" value="FHIPEP family, domain 3"/>
    <property type="match status" value="1"/>
</dbReference>
<feature type="transmembrane region" description="Helical" evidence="7">
    <location>
        <begin position="282"/>
        <end position="299"/>
    </location>
</feature>
<dbReference type="GO" id="GO:0005886">
    <property type="term" value="C:plasma membrane"/>
    <property type="evidence" value="ECO:0007669"/>
    <property type="project" value="UniProtKB-SubCell"/>
</dbReference>
<dbReference type="Gene3D" id="3.40.30.60">
    <property type="entry name" value="FHIPEP family, domain 1"/>
    <property type="match status" value="1"/>
</dbReference>
<evidence type="ECO:0000256" key="6">
    <source>
        <dbReference type="ARBA" id="ARBA00023136"/>
    </source>
</evidence>
<comment type="function">
    <text evidence="7">Required for formation of the rod structure of the flagellar apparatus. Together with FliI and FliH, may constitute the export apparatus of flagellin.</text>
</comment>
<evidence type="ECO:0000256" key="5">
    <source>
        <dbReference type="ARBA" id="ARBA00022989"/>
    </source>
</evidence>
<dbReference type="PIRSF" id="PIRSF005419">
    <property type="entry name" value="FlhA"/>
    <property type="match status" value="1"/>
</dbReference>
<evidence type="ECO:0000256" key="3">
    <source>
        <dbReference type="ARBA" id="ARBA00022475"/>
    </source>
</evidence>
<evidence type="ECO:0000256" key="7">
    <source>
        <dbReference type="RuleBase" id="RU364093"/>
    </source>
</evidence>
<keyword evidence="8" id="KW-0969">Cilium</keyword>
<feature type="transmembrane region" description="Helical" evidence="7">
    <location>
        <begin position="245"/>
        <end position="262"/>
    </location>
</feature>
<keyword evidence="7" id="KW-1005">Bacterial flagellum biogenesis</keyword>
<comment type="subcellular location">
    <subcellularLocation>
        <location evidence="1 7">Cell membrane</location>
        <topology evidence="1 7">Multi-pass membrane protein</topology>
    </subcellularLocation>
</comment>
<dbReference type="InterPro" id="IPR042196">
    <property type="entry name" value="FHIPEP_4"/>
</dbReference>
<dbReference type="NCBIfam" id="TIGR01398">
    <property type="entry name" value="FlhA"/>
    <property type="match status" value="1"/>
</dbReference>
<keyword evidence="9" id="KW-1185">Reference proteome</keyword>
<dbReference type="Gene3D" id="3.40.50.12790">
    <property type="entry name" value="FHIPEP family, domain 4"/>
    <property type="match status" value="1"/>
</dbReference>
<keyword evidence="7" id="KW-1006">Bacterial flagellum protein export</keyword>
<dbReference type="AlphaFoldDB" id="A0A4Y7R8I8"/>
<keyword evidence="8" id="KW-0282">Flagellum</keyword>
<keyword evidence="4 7" id="KW-0812">Transmembrane</keyword>
<feature type="transmembrane region" description="Helical" evidence="7">
    <location>
        <begin position="21"/>
        <end position="39"/>
    </location>
</feature>
<feature type="transmembrane region" description="Helical" evidence="7">
    <location>
        <begin position="203"/>
        <end position="225"/>
    </location>
</feature>
<dbReference type="Proteomes" id="UP000298324">
    <property type="component" value="Unassembled WGS sequence"/>
</dbReference>
<keyword evidence="7" id="KW-0653">Protein transport</keyword>
<evidence type="ECO:0000313" key="8">
    <source>
        <dbReference type="EMBL" id="TEB04950.1"/>
    </source>
</evidence>
<comment type="caution">
    <text evidence="7">Lacks conserved residue(s) required for the propagation of feature annotation.</text>
</comment>
<proteinExistence type="inferred from homology"/>
<accession>A0A4Y7R8I8</accession>
<keyword evidence="7" id="KW-0813">Transport</keyword>
<comment type="caution">
    <text evidence="8">The sequence shown here is derived from an EMBL/GenBank/DDBJ whole genome shotgun (WGS) entry which is preliminary data.</text>
</comment>
<evidence type="ECO:0000256" key="2">
    <source>
        <dbReference type="ARBA" id="ARBA00008835"/>
    </source>
</evidence>
<dbReference type="InterPro" id="IPR042194">
    <property type="entry name" value="FHIPEP_1"/>
</dbReference>
<evidence type="ECO:0000313" key="9">
    <source>
        <dbReference type="Proteomes" id="UP000298324"/>
    </source>
</evidence>
<dbReference type="GO" id="GO:0044780">
    <property type="term" value="P:bacterial-type flagellum assembly"/>
    <property type="evidence" value="ECO:0007669"/>
    <property type="project" value="InterPro"/>
</dbReference>
<dbReference type="PRINTS" id="PR00949">
    <property type="entry name" value="TYPE3IMAPROT"/>
</dbReference>
<dbReference type="EMBL" id="QFGA01000003">
    <property type="protein sequence ID" value="TEB04950.1"/>
    <property type="molecule type" value="Genomic_DNA"/>
</dbReference>
<dbReference type="InterPro" id="IPR025505">
    <property type="entry name" value="FHIPEP_CS"/>
</dbReference>
<name>A0A4Y7R8I8_9FIRM</name>
<dbReference type="InterPro" id="IPR006301">
    <property type="entry name" value="FlhA"/>
</dbReference>
<protein>
    <recommendedName>
        <fullName evidence="7">Flagellar biosynthesis protein FlhA</fullName>
    </recommendedName>
</protein>
<dbReference type="PANTHER" id="PTHR30161:SF1">
    <property type="entry name" value="FLAGELLAR BIOSYNTHESIS PROTEIN FLHA-RELATED"/>
    <property type="match status" value="1"/>
</dbReference>
<reference evidence="8 9" key="1">
    <citation type="journal article" date="2018" name="Environ. Microbiol.">
        <title>Novel energy conservation strategies and behaviour of Pelotomaculum schinkii driving syntrophic propionate catabolism.</title>
        <authorList>
            <person name="Hidalgo-Ahumada C.A.P."/>
            <person name="Nobu M.K."/>
            <person name="Narihiro T."/>
            <person name="Tamaki H."/>
            <person name="Liu W.T."/>
            <person name="Kamagata Y."/>
            <person name="Stams A.J.M."/>
            <person name="Imachi H."/>
            <person name="Sousa D.Z."/>
        </authorList>
    </citation>
    <scope>NUCLEOTIDE SEQUENCE [LARGE SCALE GENOMIC DNA]</scope>
    <source>
        <strain evidence="8 9">HH</strain>
    </source>
</reference>
<dbReference type="RefSeq" id="WP_190259234.1">
    <property type="nucleotide sequence ID" value="NZ_QFGA01000003.1"/>
</dbReference>
<sequence length="694" mass="75881">MAPSASLSETARIYLKKSSDLIVVGLIIGIVLLIIIPLSPGFLDLLLVSSMTLGLMILLITMFTVEPLQFSAFPTLLLITTLFRLALNISSTRLILGNAAAGKVIEAFGQFVVGGSYVVGMVVFVIITIIQFVVITNGAGRVAEVAARFTLDAMPGKQMSIDAEFNAGLINESQARDRRKQIQREADFYGAMDGASKFVRGDAIAGIVIIMINILGGFVIGVAQHNMSMLQAVQTYTLLTIGDGLVTQIPALLISTATGILVTRSTSDYSFGKELSGQLFRFPNVFILAAAILFILGLIPAMPNLLFLSLSGIIGYTAYSMIQEEKKKTAREQERIAARQVQAQNKEPENVFTYFQVDTLEIEIGYNLIPLTDEGRGGDLLQRLAAVRRQCAGEMGIYVRPIHIRDNLQLNPGTYSIKLRGIEIASGELLPGHFLAMDPLGQEMDINGMPTTEPTFGLPAWWVSAGERDRAESAGCTVVDCSTVLVTHLTEIIKTNAHELLGRQEVKELLDMVKENNPVVVEELVPDLLSMGEVQRVLQNLLRERVSIRDLAGILEALADGARTSKDTDYLTECARQALGRTICRQYAGVDAKISVITLHPKLEQTLADSIEQTQLGSYPVLEPQVARQVLNKLKESLESLTLRSLPPLVLCSSRVRLPFRRFTEKYLPNLAVLSLNEITPNIEVEVVGTVIIN</sequence>
<dbReference type="InterPro" id="IPR001712">
    <property type="entry name" value="T3SS_FHIPEP"/>
</dbReference>
<organism evidence="8 9">
    <name type="scientific">Pelotomaculum schinkii</name>
    <dbReference type="NCBI Taxonomy" id="78350"/>
    <lineage>
        <taxon>Bacteria</taxon>
        <taxon>Bacillati</taxon>
        <taxon>Bacillota</taxon>
        <taxon>Clostridia</taxon>
        <taxon>Eubacteriales</taxon>
        <taxon>Desulfotomaculaceae</taxon>
        <taxon>Pelotomaculum</taxon>
    </lineage>
</organism>
<feature type="transmembrane region" description="Helical" evidence="7">
    <location>
        <begin position="111"/>
        <end position="134"/>
    </location>
</feature>
<dbReference type="Pfam" id="PF00771">
    <property type="entry name" value="FHIPEP"/>
    <property type="match status" value="1"/>
</dbReference>
<comment type="similarity">
    <text evidence="2 7">Belongs to the FHIPEP (flagella/HR/invasion proteins export pore) family.</text>
</comment>
<keyword evidence="3 7" id="KW-1003">Cell membrane</keyword>
<gene>
    <name evidence="7 8" type="primary">flhA</name>
    <name evidence="8" type="ORF">Psch_03713</name>
</gene>
<keyword evidence="6 7" id="KW-0472">Membrane</keyword>
<evidence type="ECO:0000256" key="4">
    <source>
        <dbReference type="ARBA" id="ARBA00022692"/>
    </source>
</evidence>
<dbReference type="PANTHER" id="PTHR30161">
    <property type="entry name" value="FLAGELLAR EXPORT PROTEIN, MEMBRANE FLHA SUBUNIT-RELATED"/>
    <property type="match status" value="1"/>
</dbReference>
<feature type="transmembrane region" description="Helical" evidence="7">
    <location>
        <begin position="305"/>
        <end position="322"/>
    </location>
</feature>
<keyword evidence="5 7" id="KW-1133">Transmembrane helix</keyword>